<dbReference type="PANTHER" id="PTHR11161:SF0">
    <property type="entry name" value="O-ACYLTRANSFERASE LIKE PROTEIN"/>
    <property type="match status" value="1"/>
</dbReference>
<reference evidence="2" key="1">
    <citation type="submission" date="2021-02" db="EMBL/GenBank/DDBJ databases">
        <authorList>
            <person name="Nowell W R."/>
        </authorList>
    </citation>
    <scope>NUCLEOTIDE SEQUENCE</scope>
</reference>
<feature type="non-terminal residue" evidence="2">
    <location>
        <position position="145"/>
    </location>
</feature>
<evidence type="ECO:0008006" key="4">
    <source>
        <dbReference type="Google" id="ProtNLM"/>
    </source>
</evidence>
<dbReference type="AlphaFoldDB" id="A0A8S3ILG1"/>
<evidence type="ECO:0000313" key="3">
    <source>
        <dbReference type="Proteomes" id="UP000676336"/>
    </source>
</evidence>
<sequence length="145" mass="17214">VLSLCWIVLGHTILFAVYYSDNLITIFNWSRKLWFQIIIQTFFSIDSFFLLSGLLAAFTYFISKTENAQFSIVNFFMNHYVHYYLRYTSLYAIILLIYITLSPYMAQGGPVYPIDGIETSSCRHNWWRNLLYINNFFDMRDGCMP</sequence>
<keyword evidence="1" id="KW-0812">Transmembrane</keyword>
<organism evidence="2 3">
    <name type="scientific">Rotaria magnacalcarata</name>
    <dbReference type="NCBI Taxonomy" id="392030"/>
    <lineage>
        <taxon>Eukaryota</taxon>
        <taxon>Metazoa</taxon>
        <taxon>Spiralia</taxon>
        <taxon>Gnathifera</taxon>
        <taxon>Rotifera</taxon>
        <taxon>Eurotatoria</taxon>
        <taxon>Bdelloidea</taxon>
        <taxon>Philodinida</taxon>
        <taxon>Philodinidae</taxon>
        <taxon>Rotaria</taxon>
    </lineage>
</organism>
<feature type="transmembrane region" description="Helical" evidence="1">
    <location>
        <begin position="83"/>
        <end position="101"/>
    </location>
</feature>
<gene>
    <name evidence="2" type="ORF">SMN809_LOCUS75626</name>
</gene>
<evidence type="ECO:0000313" key="2">
    <source>
        <dbReference type="EMBL" id="CAF5201451.1"/>
    </source>
</evidence>
<name>A0A8S3ILG1_9BILA</name>
<keyword evidence="1" id="KW-0472">Membrane</keyword>
<dbReference type="InterPro" id="IPR052728">
    <property type="entry name" value="O2_lipid_transport_reg"/>
</dbReference>
<evidence type="ECO:0000256" key="1">
    <source>
        <dbReference type="SAM" id="Phobius"/>
    </source>
</evidence>
<dbReference type="EMBL" id="CAJOBI010332931">
    <property type="protein sequence ID" value="CAF5201451.1"/>
    <property type="molecule type" value="Genomic_DNA"/>
</dbReference>
<protein>
    <recommendedName>
        <fullName evidence="4">Acyltransferase 3 domain-containing protein</fullName>
    </recommendedName>
</protein>
<feature type="non-terminal residue" evidence="2">
    <location>
        <position position="1"/>
    </location>
</feature>
<feature type="transmembrane region" description="Helical" evidence="1">
    <location>
        <begin position="41"/>
        <end position="63"/>
    </location>
</feature>
<feature type="transmembrane region" description="Helical" evidence="1">
    <location>
        <begin position="6"/>
        <end position="29"/>
    </location>
</feature>
<dbReference type="Proteomes" id="UP000676336">
    <property type="component" value="Unassembled WGS sequence"/>
</dbReference>
<accession>A0A8S3ILG1</accession>
<dbReference type="PANTHER" id="PTHR11161">
    <property type="entry name" value="O-ACYLTRANSFERASE"/>
    <property type="match status" value="1"/>
</dbReference>
<comment type="caution">
    <text evidence="2">The sequence shown here is derived from an EMBL/GenBank/DDBJ whole genome shotgun (WGS) entry which is preliminary data.</text>
</comment>
<keyword evidence="1" id="KW-1133">Transmembrane helix</keyword>
<proteinExistence type="predicted"/>